<organism evidence="5 6">
    <name type="scientific">Cyphellophora attinorum</name>
    <dbReference type="NCBI Taxonomy" id="1664694"/>
    <lineage>
        <taxon>Eukaryota</taxon>
        <taxon>Fungi</taxon>
        <taxon>Dikarya</taxon>
        <taxon>Ascomycota</taxon>
        <taxon>Pezizomycotina</taxon>
        <taxon>Eurotiomycetes</taxon>
        <taxon>Chaetothyriomycetidae</taxon>
        <taxon>Chaetothyriales</taxon>
        <taxon>Cyphellophoraceae</taxon>
        <taxon>Cyphellophora</taxon>
    </lineage>
</organism>
<dbReference type="EMBL" id="LFJN01000016">
    <property type="protein sequence ID" value="KPI38976.1"/>
    <property type="molecule type" value="Genomic_DNA"/>
</dbReference>
<dbReference type="PANTHER" id="PTHR43364">
    <property type="entry name" value="NADH-SPECIFIC METHYLGLYOXAL REDUCTASE-RELATED"/>
    <property type="match status" value="1"/>
</dbReference>
<dbReference type="InterPro" id="IPR050523">
    <property type="entry name" value="AKR_Detox_Biosynth"/>
</dbReference>
<reference evidence="5 6" key="1">
    <citation type="submission" date="2015-06" db="EMBL/GenBank/DDBJ databases">
        <title>Draft genome of the ant-associated black yeast Phialophora attae CBS 131958.</title>
        <authorList>
            <person name="Moreno L.F."/>
            <person name="Stielow B.J."/>
            <person name="de Hoog S."/>
            <person name="Vicente V.A."/>
            <person name="Weiss V.A."/>
            <person name="de Vries M."/>
            <person name="Cruz L.M."/>
            <person name="Souza E.M."/>
        </authorList>
    </citation>
    <scope>NUCLEOTIDE SEQUENCE [LARGE SCALE GENOMIC DNA]</scope>
    <source>
        <strain evidence="5 6">CBS 131958</strain>
    </source>
</reference>
<name>A0A0N1H7Y0_9EURO</name>
<comment type="similarity">
    <text evidence="3">Belongs to the aldo/keto reductase family. Aldo/keto reductase 2 subfamily.</text>
</comment>
<dbReference type="GO" id="GO:0016491">
    <property type="term" value="F:oxidoreductase activity"/>
    <property type="evidence" value="ECO:0007669"/>
    <property type="project" value="UniProtKB-KW"/>
</dbReference>
<evidence type="ECO:0000256" key="3">
    <source>
        <dbReference type="ARBA" id="ARBA00038157"/>
    </source>
</evidence>
<evidence type="ECO:0000313" key="5">
    <source>
        <dbReference type="EMBL" id="KPI38976.1"/>
    </source>
</evidence>
<dbReference type="Gene3D" id="3.20.20.100">
    <property type="entry name" value="NADP-dependent oxidoreductase domain"/>
    <property type="match status" value="1"/>
</dbReference>
<keyword evidence="2" id="KW-0560">Oxidoreductase</keyword>
<feature type="domain" description="NADP-dependent oxidoreductase" evidence="4">
    <location>
        <begin position="31"/>
        <end position="332"/>
    </location>
</feature>
<dbReference type="AlphaFoldDB" id="A0A0N1H7Y0"/>
<protein>
    <submittedName>
        <fullName evidence="5">Norsolorinic acid A</fullName>
    </submittedName>
</protein>
<evidence type="ECO:0000256" key="2">
    <source>
        <dbReference type="ARBA" id="ARBA00023002"/>
    </source>
</evidence>
<evidence type="ECO:0000259" key="4">
    <source>
        <dbReference type="Pfam" id="PF00248"/>
    </source>
</evidence>
<comment type="caution">
    <text evidence="5">The sequence shown here is derived from an EMBL/GenBank/DDBJ whole genome shotgun (WGS) entry which is preliminary data.</text>
</comment>
<evidence type="ECO:0000313" key="6">
    <source>
        <dbReference type="Proteomes" id="UP000038010"/>
    </source>
</evidence>
<dbReference type="InterPro" id="IPR023210">
    <property type="entry name" value="NADP_OxRdtase_dom"/>
</dbReference>
<dbReference type="RefSeq" id="XP_017998939.1">
    <property type="nucleotide sequence ID" value="XM_018144892.1"/>
</dbReference>
<dbReference type="STRING" id="1664694.A0A0N1H7Y0"/>
<dbReference type="GeneID" id="28736771"/>
<gene>
    <name evidence="5" type="ORF">AB675_4733</name>
</gene>
<keyword evidence="6" id="KW-1185">Reference proteome</keyword>
<sequence length="387" mass="43236">MAPFQPLSQPATLLGYHRQLAPAAGIKVSSICLGAMNFGTAWKDWLGECNEQTSFEILDYFYSQGGNFIDTAVNYQATESETILGNWMAARGNRDEMVIATKYGTGFRIHEGRKIIQSNFGGLNAKNLKHSLDSSLAKLQTSFVDILYVHWWDSSANIPEVMHALNDVVAQGKVLYLGISDTPGWIVAKANEYAKAHHLRQFVVYQGRWSAAHRDFERDIIPLARADGMAIAPWGVLGQGLFKTREQREAATDDDRKSWAPITDEQQLVVDKLEEIARRKETSLQNVAIAYTLHKTPYVFPVLGGRKLEQLKSNLEALNVRMSRQDMDEIDMATGKAFDLGFPQNTFAPGKKTDVSGDVMAKDNIGNSFFWIGDEVPFAQPIQLGYH</sequence>
<proteinExistence type="inferred from homology"/>
<dbReference type="SUPFAM" id="SSF51430">
    <property type="entry name" value="NAD(P)-linked oxidoreductase"/>
    <property type="match status" value="1"/>
</dbReference>
<evidence type="ECO:0000256" key="1">
    <source>
        <dbReference type="ARBA" id="ARBA00022857"/>
    </source>
</evidence>
<dbReference type="VEuPathDB" id="FungiDB:AB675_4733"/>
<dbReference type="InterPro" id="IPR036812">
    <property type="entry name" value="NAD(P)_OxRdtase_dom_sf"/>
</dbReference>
<dbReference type="OrthoDB" id="48988at2759"/>
<dbReference type="PANTHER" id="PTHR43364:SF7">
    <property type="entry name" value="NADP-DEPENDENT OXIDOREDUCTASE DOMAIN-CONTAINING PROTEIN-RELATED"/>
    <property type="match status" value="1"/>
</dbReference>
<accession>A0A0N1H7Y0</accession>
<dbReference type="Pfam" id="PF00248">
    <property type="entry name" value="Aldo_ket_red"/>
    <property type="match status" value="1"/>
</dbReference>
<dbReference type="Proteomes" id="UP000038010">
    <property type="component" value="Unassembled WGS sequence"/>
</dbReference>
<keyword evidence="1" id="KW-0521">NADP</keyword>